<feature type="domain" description="DUF4097" evidence="2">
    <location>
        <begin position="251"/>
        <end position="373"/>
    </location>
</feature>
<dbReference type="AlphaFoldDB" id="A0AAD2GV72"/>
<dbReference type="InterPro" id="IPR025164">
    <property type="entry name" value="Toastrack_DUF4097"/>
</dbReference>
<protein>
    <recommendedName>
        <fullName evidence="2">DUF4097 domain-containing protein</fullName>
    </recommendedName>
</protein>
<organism evidence="3 4">
    <name type="scientific">Mycena citricolor</name>
    <dbReference type="NCBI Taxonomy" id="2018698"/>
    <lineage>
        <taxon>Eukaryota</taxon>
        <taxon>Fungi</taxon>
        <taxon>Dikarya</taxon>
        <taxon>Basidiomycota</taxon>
        <taxon>Agaricomycotina</taxon>
        <taxon>Agaricomycetes</taxon>
        <taxon>Agaricomycetidae</taxon>
        <taxon>Agaricales</taxon>
        <taxon>Marasmiineae</taxon>
        <taxon>Mycenaceae</taxon>
        <taxon>Mycena</taxon>
    </lineage>
</organism>
<evidence type="ECO:0000259" key="2">
    <source>
        <dbReference type="Pfam" id="PF13349"/>
    </source>
</evidence>
<accession>A0AAD2GV72</accession>
<gene>
    <name evidence="3" type="ORF">MYCIT1_LOCUS4078</name>
</gene>
<evidence type="ECO:0000313" key="4">
    <source>
        <dbReference type="Proteomes" id="UP001295794"/>
    </source>
</evidence>
<proteinExistence type="predicted"/>
<evidence type="ECO:0000313" key="3">
    <source>
        <dbReference type="EMBL" id="CAK5264141.1"/>
    </source>
</evidence>
<dbReference type="EMBL" id="CAVNYO010000048">
    <property type="protein sequence ID" value="CAK5264141.1"/>
    <property type="molecule type" value="Genomic_DNA"/>
</dbReference>
<evidence type="ECO:0000256" key="1">
    <source>
        <dbReference type="SAM" id="MobiDB-lite"/>
    </source>
</evidence>
<dbReference type="Proteomes" id="UP001295794">
    <property type="component" value="Unassembled WGS sequence"/>
</dbReference>
<dbReference type="Pfam" id="PF13349">
    <property type="entry name" value="DUF4097"/>
    <property type="match status" value="1"/>
</dbReference>
<reference evidence="3" key="1">
    <citation type="submission" date="2023-11" db="EMBL/GenBank/DDBJ databases">
        <authorList>
            <person name="De Vega J J."/>
            <person name="De Vega J J."/>
        </authorList>
    </citation>
    <scope>NUCLEOTIDE SEQUENCE</scope>
</reference>
<feature type="region of interest" description="Disordered" evidence="1">
    <location>
        <begin position="1"/>
        <end position="42"/>
    </location>
</feature>
<keyword evidence="4" id="KW-1185">Reference proteome</keyword>
<name>A0AAD2GV72_9AGAR</name>
<sequence>MIITEDTPASPVKATTPLLPNTANGASGSAPPPAYSARQPGAPSPPGPIYYQAVYPTPNAMQSPPPEPTWKRFAKAFVVAVLIWSLFGALVRSMSEKSFIGRGASYPIPPEVSTNRCVSQWGLSEVTRNPPFSTYAYAATKTFKFPVPDATLLLLSKGALSAGRLHVSAGTGDEVQVRVTVDYDEKTVRDLAKICMVEREAGEAGLGIFTPKYWRTYGRFPRLFFRVELVLPRGVSHVNALETDVSNFAHDVDLFAGLIEFGTLNLGGSNGDIHTQSVRAGNVSLTTSNGKIVADRLVAPTIKLKSSNSQISGQFVASESFNLETSNGRVTVELTMNSDDPSVAKKVSIYTSNHELDAQIKLSTPSGSGGIFPIDVVTSNGKLSAKILSAPIDTTLRVNARTSNALAVLELPATYEGTFEVATSNAATAVHQANTDVPDPKCRRGGGRSCGRSRQLVTRMHSKGRFAGSVYWDRENEARGEVVLKSSNGPADIYL</sequence>
<comment type="caution">
    <text evidence="3">The sequence shown here is derived from an EMBL/GenBank/DDBJ whole genome shotgun (WGS) entry which is preliminary data.</text>
</comment>